<dbReference type="PROSITE" id="PS51257">
    <property type="entry name" value="PROKAR_LIPOPROTEIN"/>
    <property type="match status" value="1"/>
</dbReference>
<protein>
    <recommendedName>
        <fullName evidence="2">Lipoprotein</fullName>
    </recommendedName>
</protein>
<evidence type="ECO:0000313" key="1">
    <source>
        <dbReference type="EMBL" id="ABP84316.1"/>
    </source>
</evidence>
<dbReference type="EMBL" id="CP000680">
    <property type="protein sequence ID" value="ABP84316.1"/>
    <property type="molecule type" value="Genomic_DNA"/>
</dbReference>
<proteinExistence type="predicted"/>
<dbReference type="KEGG" id="pmy:Pmen_1552"/>
<sequence>MNSKSPNRTLKHLKNICIIILPTLIISGCDFQSHPYTIKNKDNEIIIKIPTKYSHWTWEQSNIKHRSFAVDYYDFSPMELAPPLVKSSAIKDFDKKYLEILITGNLANPSSTISSPLPDYCSTSPSLGYKIDGKTGHFARYVREKPYKGHDKNLHIIYIPEEKIEGLHCIYCEENATCKMSAISSQGIEYTAFYSEKRMPVEWRNIYKKLDSFFEKILER</sequence>
<dbReference type="HOGENOM" id="CLU_1255069_0_0_6"/>
<organism evidence="1">
    <name type="scientific">Ectopseudomonas mendocina (strain ymp)</name>
    <name type="common">Pseudomonas mendocina</name>
    <dbReference type="NCBI Taxonomy" id="399739"/>
    <lineage>
        <taxon>Bacteria</taxon>
        <taxon>Pseudomonadati</taxon>
        <taxon>Pseudomonadota</taxon>
        <taxon>Gammaproteobacteria</taxon>
        <taxon>Pseudomonadales</taxon>
        <taxon>Pseudomonadaceae</taxon>
        <taxon>Ectopseudomonas</taxon>
    </lineage>
</organism>
<reference evidence="1" key="1">
    <citation type="submission" date="2007-04" db="EMBL/GenBank/DDBJ databases">
        <title>Complete sequence of Pseudomonas mendocina ymp.</title>
        <authorList>
            <consortium name="US DOE Joint Genome Institute"/>
            <person name="Copeland A."/>
            <person name="Lucas S."/>
            <person name="Lapidus A."/>
            <person name="Barry K."/>
            <person name="Glavina del Rio T."/>
            <person name="Dalin E."/>
            <person name="Tice H."/>
            <person name="Pitluck S."/>
            <person name="Kiss H."/>
            <person name="Brettin T."/>
            <person name="Detter J.C."/>
            <person name="Bruce D."/>
            <person name="Han C."/>
            <person name="Schmutz J."/>
            <person name="Larimer F."/>
            <person name="Land M."/>
            <person name="Hauser L."/>
            <person name="Kyrpides N."/>
            <person name="Mikhailova N."/>
            <person name="Hersman L."/>
            <person name="Dubois J."/>
            <person name="Maurice P."/>
            <person name="Richardson P."/>
        </authorList>
    </citation>
    <scope>NUCLEOTIDE SEQUENCE [LARGE SCALE GENOMIC DNA]</scope>
    <source>
        <strain evidence="1">Ymp</strain>
    </source>
</reference>
<gene>
    <name evidence="1" type="ordered locus">Pmen_1552</name>
</gene>
<evidence type="ECO:0008006" key="2">
    <source>
        <dbReference type="Google" id="ProtNLM"/>
    </source>
</evidence>
<name>A4XSK0_ECTM1</name>
<dbReference type="AlphaFoldDB" id="A4XSK0"/>
<accession>A4XSK0</accession>